<reference evidence="2" key="1">
    <citation type="submission" date="2019-05" db="EMBL/GenBank/DDBJ databases">
        <title>Methanoculleus sp. FWC-SCC1, a methanogenic archaeon isolated from deep marine cold seep.</title>
        <authorList>
            <person name="Chen Y.-W."/>
            <person name="Chen S.-C."/>
            <person name="Teng N.-H."/>
            <person name="Lai M.-C."/>
        </authorList>
    </citation>
    <scope>NUCLEOTIDE SEQUENCE</scope>
    <source>
        <strain evidence="2">FWC-SCC1</strain>
    </source>
</reference>
<organism evidence="2 3">
    <name type="scientific">Methanoculleus frigidifontis</name>
    <dbReference type="NCBI Taxonomy" id="2584085"/>
    <lineage>
        <taxon>Archaea</taxon>
        <taxon>Methanobacteriati</taxon>
        <taxon>Methanobacteriota</taxon>
        <taxon>Stenosarchaea group</taxon>
        <taxon>Methanomicrobia</taxon>
        <taxon>Methanomicrobiales</taxon>
        <taxon>Methanomicrobiaceae</taxon>
        <taxon>Methanoculleus</taxon>
    </lineage>
</organism>
<dbReference type="InterPro" id="IPR036485">
    <property type="entry name" value="Glu_synth_asu_C_sf"/>
</dbReference>
<evidence type="ECO:0000313" key="3">
    <source>
        <dbReference type="Proteomes" id="UP001168338"/>
    </source>
</evidence>
<protein>
    <recommendedName>
        <fullName evidence="1">Glutamate synthase alpha subunit C-terminal domain-containing protein</fullName>
    </recommendedName>
</protein>
<evidence type="ECO:0000313" key="2">
    <source>
        <dbReference type="EMBL" id="MDN7024653.1"/>
    </source>
</evidence>
<dbReference type="CDD" id="cd00981">
    <property type="entry name" value="arch_gltB"/>
    <property type="match status" value="1"/>
</dbReference>
<dbReference type="InterPro" id="IPR012061">
    <property type="entry name" value="Glu_synth_lsu_3"/>
</dbReference>
<name>A0ABT8M9P0_9EURY</name>
<comment type="caution">
    <text evidence="2">The sequence shown here is derived from an EMBL/GenBank/DDBJ whole genome shotgun (WGS) entry which is preliminary data.</text>
</comment>
<sequence length="246" mass="26222">MGKNVTIDAKGMHYTPLNRMIRQAVAEGSEEIVLENVLGQRFIANGLRGEATITVHGVPGGDLCMFMSGPTCVVHGNADHAPGNTMNDGKVVIHGSAGDAVAHSMRGGTVFVRDNIGYRGGIHMKQYDEKRPILVVGKNAQSFLGEYMAGGLLIVLGMDGSTYTGRGVGSGIHGGEIIIRGDVDESLLGVGATKLPLTDDDRMRIAPVIREFAEAFGLDPEPLINAEYTRIIPASSRPFAGKYTWE</sequence>
<dbReference type="InterPro" id="IPR002489">
    <property type="entry name" value="Glu_synth_asu_C"/>
</dbReference>
<dbReference type="InterPro" id="IPR035710">
    <property type="entry name" value="Archaeal_gltB"/>
</dbReference>
<dbReference type="Pfam" id="PF01493">
    <property type="entry name" value="GXGXG"/>
    <property type="match status" value="1"/>
</dbReference>
<dbReference type="PANTHER" id="PTHR39673">
    <property type="entry name" value="TUNGSTEN FORMYLMETHANOFURAN DEHYDROGENASE, SUBUNIT C (FWDC)"/>
    <property type="match status" value="1"/>
</dbReference>
<dbReference type="PANTHER" id="PTHR39673:SF8">
    <property type="entry name" value="GLUTAMATE SYNTHASE ALPHA SUBUNIT C-TERMINAL DOMAIN-CONTAINING PROTEIN"/>
    <property type="match status" value="1"/>
</dbReference>
<proteinExistence type="predicted"/>
<dbReference type="PIRSF" id="PIRSF006519">
    <property type="entry name" value="GOGAT_dom3"/>
    <property type="match status" value="1"/>
</dbReference>
<dbReference type="RefSeq" id="WP_301663772.1">
    <property type="nucleotide sequence ID" value="NZ_VCYH01000004.1"/>
</dbReference>
<dbReference type="Gene3D" id="2.160.20.60">
    <property type="entry name" value="Glutamate synthase, alpha subunit, C-terminal domain"/>
    <property type="match status" value="1"/>
</dbReference>
<keyword evidence="3" id="KW-1185">Reference proteome</keyword>
<feature type="domain" description="Glutamate synthase alpha subunit C-terminal" evidence="1">
    <location>
        <begin position="13"/>
        <end position="185"/>
    </location>
</feature>
<gene>
    <name evidence="2" type="ORF">FGU65_07080</name>
</gene>
<dbReference type="EMBL" id="VCYH01000004">
    <property type="protein sequence ID" value="MDN7024653.1"/>
    <property type="molecule type" value="Genomic_DNA"/>
</dbReference>
<dbReference type="Proteomes" id="UP001168338">
    <property type="component" value="Unassembled WGS sequence"/>
</dbReference>
<dbReference type="SUPFAM" id="SSF69336">
    <property type="entry name" value="Alpha subunit of glutamate synthase, C-terminal domain"/>
    <property type="match status" value="1"/>
</dbReference>
<evidence type="ECO:0000259" key="1">
    <source>
        <dbReference type="Pfam" id="PF01493"/>
    </source>
</evidence>
<accession>A0ABT8M9P0</accession>